<evidence type="ECO:0000256" key="2">
    <source>
        <dbReference type="ARBA" id="ARBA00022747"/>
    </source>
</evidence>
<evidence type="ECO:0000313" key="6">
    <source>
        <dbReference type="Proteomes" id="UP000647980"/>
    </source>
</evidence>
<dbReference type="Pfam" id="PF01420">
    <property type="entry name" value="Methylase_S"/>
    <property type="match status" value="2"/>
</dbReference>
<dbReference type="InterPro" id="IPR044946">
    <property type="entry name" value="Restrct_endonuc_typeI_TRD_sf"/>
</dbReference>
<reference evidence="5 6" key="1">
    <citation type="submission" date="2020-10" db="EMBL/GenBank/DDBJ databases">
        <title>Mouse Oral microbiota.</title>
        <authorList>
            <person name="Joseph S."/>
            <person name="Aduse-Opoku J."/>
        </authorList>
    </citation>
    <scope>NUCLEOTIDE SEQUENCE [LARGE SCALE GENOMIC DNA]</scope>
    <source>
        <strain evidence="5 6">19428wE5_W307</strain>
    </source>
</reference>
<keyword evidence="6" id="KW-1185">Reference proteome</keyword>
<dbReference type="Proteomes" id="UP000647980">
    <property type="component" value="Unassembled WGS sequence"/>
</dbReference>
<dbReference type="InterPro" id="IPR000055">
    <property type="entry name" value="Restrct_endonuc_typeI_TRD"/>
</dbReference>
<dbReference type="CDD" id="cd17513">
    <property type="entry name" value="RMtype1_S_AveSPN6ORF1907P_TRD2-CR2_like"/>
    <property type="match status" value="1"/>
</dbReference>
<comment type="caution">
    <text evidence="5">The sequence shown here is derived from an EMBL/GenBank/DDBJ whole genome shotgun (WGS) entry which is preliminary data.</text>
</comment>
<accession>A0ABR9XYU6</accession>
<feature type="domain" description="Type I restriction modification DNA specificity" evidence="4">
    <location>
        <begin position="8"/>
        <end position="127"/>
    </location>
</feature>
<dbReference type="CDD" id="cd16961">
    <property type="entry name" value="RMtype1_S_TRD-CR_like"/>
    <property type="match status" value="1"/>
</dbReference>
<proteinExistence type="inferred from homology"/>
<keyword evidence="2" id="KW-0680">Restriction system</keyword>
<evidence type="ECO:0000313" key="5">
    <source>
        <dbReference type="EMBL" id="MBF0754159.1"/>
    </source>
</evidence>
<gene>
    <name evidence="5" type="ORF">IR135_07730</name>
</gene>
<name>A0ABR9XYU6_9STAP</name>
<dbReference type="GO" id="GO:0004519">
    <property type="term" value="F:endonuclease activity"/>
    <property type="evidence" value="ECO:0007669"/>
    <property type="project" value="UniProtKB-KW"/>
</dbReference>
<protein>
    <submittedName>
        <fullName evidence="5">Restriction endonuclease subunit S</fullName>
    </submittedName>
</protein>
<dbReference type="Gene3D" id="3.90.220.20">
    <property type="entry name" value="DNA methylase specificity domains"/>
    <property type="match status" value="2"/>
</dbReference>
<evidence type="ECO:0000256" key="3">
    <source>
        <dbReference type="ARBA" id="ARBA00023125"/>
    </source>
</evidence>
<keyword evidence="5" id="KW-0378">Hydrolase</keyword>
<dbReference type="EMBL" id="JADGLW010000005">
    <property type="protein sequence ID" value="MBF0754159.1"/>
    <property type="molecule type" value="Genomic_DNA"/>
</dbReference>
<keyword evidence="3" id="KW-0238">DNA-binding</keyword>
<keyword evidence="5" id="KW-0255">Endonuclease</keyword>
<evidence type="ECO:0000259" key="4">
    <source>
        <dbReference type="Pfam" id="PF01420"/>
    </source>
</evidence>
<dbReference type="SUPFAM" id="SSF116734">
    <property type="entry name" value="DNA methylase specificity domain"/>
    <property type="match status" value="2"/>
</dbReference>
<keyword evidence="5" id="KW-0540">Nuclease</keyword>
<evidence type="ECO:0000256" key="1">
    <source>
        <dbReference type="ARBA" id="ARBA00010923"/>
    </source>
</evidence>
<feature type="domain" description="Type I restriction modification DNA specificity" evidence="4">
    <location>
        <begin position="156"/>
        <end position="332"/>
    </location>
</feature>
<dbReference type="InterPro" id="IPR052021">
    <property type="entry name" value="Type-I_RS_S_subunit"/>
</dbReference>
<sequence length="344" mass="39948">MSNYYLLKKGDFAYNKSYSNGFPLGTVKRLDKYDEGTLSSLYIVFRPEKVNSDFLSIYYDTNKWHREVMKLSAEGARNHGLLNIPVNSFFEKKIIIPIHEEEQLEIAKFLKRLEKIITLHQRKINILKTLKKVYLNVMFSNRSEDIPRLHFKSFSEAWEQCEVSNLSQKTFGGGTPKTSKKIYWDGDIPWIQSSDLKEHNVKSIRVNKKITKIGLEHSAAKLIPKNSLAIVTRVGVGKVALIPFEYTTSQDFLSLSNLNVDKYFGLYLMYHNLQKELLALQGTSIKGITKKEVLKKRVRVPKDLQEQVSIGKSLKELDSYINLHQRKLHKLNKIKQVYLNKMFI</sequence>
<organism evidence="5 6">
    <name type="scientific">Jeotgalicoccus nanhaiensis</name>
    <dbReference type="NCBI Taxonomy" id="568603"/>
    <lineage>
        <taxon>Bacteria</taxon>
        <taxon>Bacillati</taxon>
        <taxon>Bacillota</taxon>
        <taxon>Bacilli</taxon>
        <taxon>Bacillales</taxon>
        <taxon>Staphylococcaceae</taxon>
        <taxon>Jeotgalicoccus</taxon>
    </lineage>
</organism>
<dbReference type="Gene3D" id="1.10.287.1120">
    <property type="entry name" value="Bipartite methylase S protein"/>
    <property type="match status" value="1"/>
</dbReference>
<dbReference type="PANTHER" id="PTHR30408:SF12">
    <property type="entry name" value="TYPE I RESTRICTION ENZYME MJAVIII SPECIFICITY SUBUNIT"/>
    <property type="match status" value="1"/>
</dbReference>
<dbReference type="PANTHER" id="PTHR30408">
    <property type="entry name" value="TYPE-1 RESTRICTION ENZYME ECOKI SPECIFICITY PROTEIN"/>
    <property type="match status" value="1"/>
</dbReference>
<comment type="similarity">
    <text evidence="1">Belongs to the type-I restriction system S methylase family.</text>
</comment>